<dbReference type="InterPro" id="IPR006680">
    <property type="entry name" value="Amidohydro-rel"/>
</dbReference>
<dbReference type="InterPro" id="IPR052350">
    <property type="entry name" value="Metallo-dep_Lactonases"/>
</dbReference>
<dbReference type="Gene3D" id="3.20.20.140">
    <property type="entry name" value="Metal-dependent hydrolases"/>
    <property type="match status" value="1"/>
</dbReference>
<accession>A0ABW4ETW5</accession>
<evidence type="ECO:0000313" key="3">
    <source>
        <dbReference type="EMBL" id="MFD1517650.1"/>
    </source>
</evidence>
<keyword evidence="4" id="KW-1185">Reference proteome</keyword>
<dbReference type="EMBL" id="JBHUCO010000009">
    <property type="protein sequence ID" value="MFD1517650.1"/>
    <property type="molecule type" value="Genomic_DNA"/>
</dbReference>
<dbReference type="PANTHER" id="PTHR43569:SF2">
    <property type="entry name" value="AMIDOHYDROLASE-RELATED DOMAIN-CONTAINING PROTEIN"/>
    <property type="match status" value="1"/>
</dbReference>
<dbReference type="InterPro" id="IPR032466">
    <property type="entry name" value="Metal_Hydrolase"/>
</dbReference>
<organism evidence="3 4">
    <name type="scientific">Pseudonocardia yunnanensis</name>
    <dbReference type="NCBI Taxonomy" id="58107"/>
    <lineage>
        <taxon>Bacteria</taxon>
        <taxon>Bacillati</taxon>
        <taxon>Actinomycetota</taxon>
        <taxon>Actinomycetes</taxon>
        <taxon>Pseudonocardiales</taxon>
        <taxon>Pseudonocardiaceae</taxon>
        <taxon>Pseudonocardia</taxon>
    </lineage>
</organism>
<dbReference type="PANTHER" id="PTHR43569">
    <property type="entry name" value="AMIDOHYDROLASE"/>
    <property type="match status" value="1"/>
</dbReference>
<reference evidence="4" key="1">
    <citation type="journal article" date="2019" name="Int. J. Syst. Evol. Microbiol.">
        <title>The Global Catalogue of Microorganisms (GCM) 10K type strain sequencing project: providing services to taxonomists for standard genome sequencing and annotation.</title>
        <authorList>
            <consortium name="The Broad Institute Genomics Platform"/>
            <consortium name="The Broad Institute Genome Sequencing Center for Infectious Disease"/>
            <person name="Wu L."/>
            <person name="Ma J."/>
        </authorList>
    </citation>
    <scope>NUCLEOTIDE SEQUENCE [LARGE SCALE GENOMIC DNA]</scope>
    <source>
        <strain evidence="4">CCM 7043</strain>
    </source>
</reference>
<gene>
    <name evidence="3" type="ORF">ACFSJD_09135</name>
</gene>
<evidence type="ECO:0000259" key="2">
    <source>
        <dbReference type="Pfam" id="PF04909"/>
    </source>
</evidence>
<feature type="domain" description="Amidohydrolase-related" evidence="2">
    <location>
        <begin position="26"/>
        <end position="298"/>
    </location>
</feature>
<comment type="similarity">
    <text evidence="1">Belongs to the metallo-dependent hydrolases superfamily.</text>
</comment>
<proteinExistence type="inferred from homology"/>
<dbReference type="Proteomes" id="UP001597114">
    <property type="component" value="Unassembled WGS sequence"/>
</dbReference>
<dbReference type="Pfam" id="PF04909">
    <property type="entry name" value="Amidohydro_2"/>
    <property type="match status" value="1"/>
</dbReference>
<name>A0ABW4ETW5_9PSEU</name>
<comment type="caution">
    <text evidence="3">The sequence shown here is derived from an EMBL/GenBank/DDBJ whole genome shotgun (WGS) entry which is preliminary data.</text>
</comment>
<evidence type="ECO:0000256" key="1">
    <source>
        <dbReference type="ARBA" id="ARBA00038310"/>
    </source>
</evidence>
<evidence type="ECO:0000313" key="4">
    <source>
        <dbReference type="Proteomes" id="UP001597114"/>
    </source>
</evidence>
<dbReference type="SUPFAM" id="SSF51556">
    <property type="entry name" value="Metallo-dependent hydrolases"/>
    <property type="match status" value="1"/>
</dbReference>
<protein>
    <submittedName>
        <fullName evidence="3">Amidohydrolase family protein</fullName>
    </submittedName>
</protein>
<dbReference type="RefSeq" id="WP_344721300.1">
    <property type="nucleotide sequence ID" value="NZ_BAAAUS010000007.1"/>
</dbReference>
<sequence>MADVGAGVESTTAETSDEFDRPITVVDAHLHLWDLQRSSYEWITPELGPLHTTVTAEQAHAELRGAGVDRAVLVQAEDSEADTEFMLEVAAAHRWVAGVVGWLKLDDPAAAEGQLDRWSADPAFVGVRHLVHDDPRDDFLALPTVRASLSLLAARGLPFDVPDAWPRHLAATAELAAALPELTVVLDHLGKPPHGRPEFAEWRSVLAEVAARPNTVAKVSGLQVPGLPFTADVLRPAWDAALDLFGPDRLIWGSDWPMTLLTTGYAGTWEVMSALVGELAADEQQAVLAGTACRVYRLGSVLTKQPTTPEAPC</sequence>